<evidence type="ECO:0000313" key="10">
    <source>
        <dbReference type="EMBL" id="PAV23528.1"/>
    </source>
</evidence>
<dbReference type="Gene3D" id="3.40.50.720">
    <property type="entry name" value="NAD(P)-binding Rossmann-like Domain"/>
    <property type="match status" value="1"/>
</dbReference>
<dbReference type="EC" id="1.3.1.76" evidence="2"/>
<evidence type="ECO:0000256" key="2">
    <source>
        <dbReference type="ARBA" id="ARBA00012400"/>
    </source>
</evidence>
<keyword evidence="7" id="KW-0812">Transmembrane</keyword>
<keyword evidence="7" id="KW-0472">Membrane</keyword>
<dbReference type="AlphaFoldDB" id="A0A286UVC6"/>
<dbReference type="InterPro" id="IPR036291">
    <property type="entry name" value="NAD(P)-bd_dom_sf"/>
</dbReference>
<keyword evidence="5" id="KW-0627">Porphyrin biosynthesis</keyword>
<dbReference type="UniPathway" id="UPA00262">
    <property type="reaction ID" value="UER00222"/>
</dbReference>
<sequence length="253" mass="28076">MEKYTLPPTEGRIGSVLAAGGYITLISPNEGLHPKTRFFLDNSDRIFYIDRLFSGPEDLKNVDMVLTAIDDAEASKRICVMCRERRIPVNVADDPPNCDFYFGSQIQKGPLQILISTNGKSPKLANVLKNRIEESLPLNVNQAINNVGSLRKKLRVLAPGVGGELGKRRMRWMSSICTTWPMDDLAQLNETTMENMLTEGWEKGIVPKPPHPGRSIFNGVSSVFVVGFCTGAATSLIVFLGQKYLFTSFLHAR</sequence>
<dbReference type="PANTHER" id="PTHR35330">
    <property type="entry name" value="SIROHEME BIOSYNTHESIS PROTEIN MET8"/>
    <property type="match status" value="1"/>
</dbReference>
<dbReference type="PANTHER" id="PTHR35330:SF1">
    <property type="entry name" value="SIROHEME BIOSYNTHESIS PROTEIN MET8"/>
    <property type="match status" value="1"/>
</dbReference>
<organism evidence="10 11">
    <name type="scientific">Pyrrhoderma noxium</name>
    <dbReference type="NCBI Taxonomy" id="2282107"/>
    <lineage>
        <taxon>Eukaryota</taxon>
        <taxon>Fungi</taxon>
        <taxon>Dikarya</taxon>
        <taxon>Basidiomycota</taxon>
        <taxon>Agaricomycotina</taxon>
        <taxon>Agaricomycetes</taxon>
        <taxon>Hymenochaetales</taxon>
        <taxon>Hymenochaetaceae</taxon>
        <taxon>Pyrrhoderma</taxon>
    </lineage>
</organism>
<evidence type="ECO:0000256" key="4">
    <source>
        <dbReference type="ARBA" id="ARBA00023027"/>
    </source>
</evidence>
<keyword evidence="11" id="KW-1185">Reference proteome</keyword>
<dbReference type="SUPFAM" id="SSF51735">
    <property type="entry name" value="NAD(P)-binding Rossmann-fold domains"/>
    <property type="match status" value="1"/>
</dbReference>
<comment type="caution">
    <text evidence="10">The sequence shown here is derived from an EMBL/GenBank/DDBJ whole genome shotgun (WGS) entry which is preliminary data.</text>
</comment>
<evidence type="ECO:0000256" key="1">
    <source>
        <dbReference type="ARBA" id="ARBA00005010"/>
    </source>
</evidence>
<dbReference type="InParanoid" id="A0A286UVC6"/>
<evidence type="ECO:0000256" key="5">
    <source>
        <dbReference type="ARBA" id="ARBA00023244"/>
    </source>
</evidence>
<keyword evidence="7" id="KW-1133">Transmembrane helix</keyword>
<evidence type="ECO:0000259" key="9">
    <source>
        <dbReference type="Pfam" id="PF14824"/>
    </source>
</evidence>
<dbReference type="Pfam" id="PF14823">
    <property type="entry name" value="Sirohm_synth_C"/>
    <property type="match status" value="1"/>
</dbReference>
<dbReference type="Gene3D" id="3.30.160.110">
    <property type="entry name" value="Siroheme synthase, domain 2"/>
    <property type="match status" value="1"/>
</dbReference>
<protein>
    <recommendedName>
        <fullName evidence="2">precorrin-2 dehydrogenase</fullName>
        <ecNumber evidence="2">1.3.1.76</ecNumber>
    </recommendedName>
</protein>
<feature type="transmembrane region" description="Helical" evidence="7">
    <location>
        <begin position="216"/>
        <end position="240"/>
    </location>
</feature>
<feature type="domain" description="Siroheme biosynthesis protein Met8 C-terminal" evidence="8">
    <location>
        <begin position="137"/>
        <end position="207"/>
    </location>
</feature>
<proteinExistence type="predicted"/>
<keyword evidence="4" id="KW-0520">NAD</keyword>
<dbReference type="InterPro" id="IPR028281">
    <property type="entry name" value="Sirohaem_synthase_central"/>
</dbReference>
<feature type="domain" description="Siroheme synthase central" evidence="9">
    <location>
        <begin position="109"/>
        <end position="134"/>
    </location>
</feature>
<reference evidence="10 11" key="1">
    <citation type="journal article" date="2017" name="Mol. Ecol.">
        <title>Comparative and population genomic landscape of Phellinus noxius: A hypervariable fungus causing root rot in trees.</title>
        <authorList>
            <person name="Chung C.L."/>
            <person name="Lee T.J."/>
            <person name="Akiba M."/>
            <person name="Lee H.H."/>
            <person name="Kuo T.H."/>
            <person name="Liu D."/>
            <person name="Ke H.M."/>
            <person name="Yokoi T."/>
            <person name="Roa M.B."/>
            <person name="Lu M.J."/>
            <person name="Chang Y.Y."/>
            <person name="Ann P.J."/>
            <person name="Tsai J.N."/>
            <person name="Chen C.Y."/>
            <person name="Tzean S.S."/>
            <person name="Ota Y."/>
            <person name="Hattori T."/>
            <person name="Sahashi N."/>
            <person name="Liou R.F."/>
            <person name="Kikuchi T."/>
            <person name="Tsai I.J."/>
        </authorList>
    </citation>
    <scope>NUCLEOTIDE SEQUENCE [LARGE SCALE GENOMIC DNA]</scope>
    <source>
        <strain evidence="10 11">FFPRI411160</strain>
    </source>
</reference>
<evidence type="ECO:0000259" key="8">
    <source>
        <dbReference type="Pfam" id="PF14823"/>
    </source>
</evidence>
<dbReference type="Gene3D" id="1.10.3280.10">
    <property type="entry name" value="Siroheme synthase, domain 3"/>
    <property type="match status" value="1"/>
</dbReference>
<dbReference type="EMBL" id="NBII01000001">
    <property type="protein sequence ID" value="PAV23528.1"/>
    <property type="molecule type" value="Genomic_DNA"/>
</dbReference>
<keyword evidence="3" id="KW-0560">Oxidoreductase</keyword>
<dbReference type="SUPFAM" id="SSF75615">
    <property type="entry name" value="Siroheme synthase middle domains-like"/>
    <property type="match status" value="1"/>
</dbReference>
<dbReference type="FunCoup" id="A0A286UVC6">
    <property type="interactions" value="97"/>
</dbReference>
<dbReference type="InterPro" id="IPR028161">
    <property type="entry name" value="Met8-like"/>
</dbReference>
<comment type="pathway">
    <text evidence="1">Porphyrin-containing compound metabolism; siroheme biosynthesis; sirohydrochlorin from precorrin-2: step 1/1.</text>
</comment>
<comment type="catalytic activity">
    <reaction evidence="6">
        <text>precorrin-2 + NAD(+) = sirohydrochlorin + NADH + 2 H(+)</text>
        <dbReference type="Rhea" id="RHEA:15613"/>
        <dbReference type="ChEBI" id="CHEBI:15378"/>
        <dbReference type="ChEBI" id="CHEBI:57540"/>
        <dbReference type="ChEBI" id="CHEBI:57945"/>
        <dbReference type="ChEBI" id="CHEBI:58351"/>
        <dbReference type="ChEBI" id="CHEBI:58827"/>
        <dbReference type="EC" id="1.3.1.76"/>
    </reaction>
</comment>
<dbReference type="Pfam" id="PF14824">
    <property type="entry name" value="Sirohm_synth_M"/>
    <property type="match status" value="1"/>
</dbReference>
<accession>A0A286UVC6</accession>
<dbReference type="InterPro" id="IPR006367">
    <property type="entry name" value="Sirohaem_synthase_N"/>
</dbReference>
<dbReference type="GO" id="GO:0019354">
    <property type="term" value="P:siroheme biosynthetic process"/>
    <property type="evidence" value="ECO:0007669"/>
    <property type="project" value="UniProtKB-UniPathway"/>
</dbReference>
<dbReference type="Proteomes" id="UP000217199">
    <property type="component" value="Unassembled WGS sequence"/>
</dbReference>
<dbReference type="STRING" id="2282107.A0A286UVC6"/>
<name>A0A286UVC6_9AGAM</name>
<evidence type="ECO:0000256" key="6">
    <source>
        <dbReference type="ARBA" id="ARBA00047561"/>
    </source>
</evidence>
<evidence type="ECO:0000256" key="7">
    <source>
        <dbReference type="SAM" id="Phobius"/>
    </source>
</evidence>
<evidence type="ECO:0000313" key="11">
    <source>
        <dbReference type="Proteomes" id="UP000217199"/>
    </source>
</evidence>
<dbReference type="NCBIfam" id="TIGR01470">
    <property type="entry name" value="cysG_Nterm"/>
    <property type="match status" value="1"/>
</dbReference>
<dbReference type="GO" id="GO:0004325">
    <property type="term" value="F:ferrochelatase activity"/>
    <property type="evidence" value="ECO:0007669"/>
    <property type="project" value="InterPro"/>
</dbReference>
<gene>
    <name evidence="10" type="ORF">PNOK_0059600</name>
</gene>
<dbReference type="Pfam" id="PF13241">
    <property type="entry name" value="NAD_binding_7"/>
    <property type="match status" value="1"/>
</dbReference>
<dbReference type="InterPro" id="IPR028162">
    <property type="entry name" value="Met8_C"/>
</dbReference>
<evidence type="ECO:0000256" key="3">
    <source>
        <dbReference type="ARBA" id="ARBA00023002"/>
    </source>
</evidence>
<dbReference type="OrthoDB" id="1721126at2759"/>
<dbReference type="GO" id="GO:0043115">
    <property type="term" value="F:precorrin-2 dehydrogenase activity"/>
    <property type="evidence" value="ECO:0007669"/>
    <property type="project" value="UniProtKB-EC"/>
</dbReference>